<comment type="caution">
    <text evidence="1">The sequence shown here is derived from an EMBL/GenBank/DDBJ whole genome shotgun (WGS) entry which is preliminary data.</text>
</comment>
<sequence>MTVAVITCLFGSGVLGIVWNAGRRVALIEQRLENIEDNSLTHMEKSIDEVKRDVRDLRKIFLERSTSAKKS</sequence>
<evidence type="ECO:0000313" key="1">
    <source>
        <dbReference type="EMBL" id="KKM65271.1"/>
    </source>
</evidence>
<organism evidence="1">
    <name type="scientific">marine sediment metagenome</name>
    <dbReference type="NCBI Taxonomy" id="412755"/>
    <lineage>
        <taxon>unclassified sequences</taxon>
        <taxon>metagenomes</taxon>
        <taxon>ecological metagenomes</taxon>
    </lineage>
</organism>
<reference evidence="1" key="1">
    <citation type="journal article" date="2015" name="Nature">
        <title>Complex archaea that bridge the gap between prokaryotes and eukaryotes.</title>
        <authorList>
            <person name="Spang A."/>
            <person name="Saw J.H."/>
            <person name="Jorgensen S.L."/>
            <person name="Zaremba-Niedzwiedzka K."/>
            <person name="Martijn J."/>
            <person name="Lind A.E."/>
            <person name="van Eijk R."/>
            <person name="Schleper C."/>
            <person name="Guy L."/>
            <person name="Ettema T.J."/>
        </authorList>
    </citation>
    <scope>NUCLEOTIDE SEQUENCE</scope>
</reference>
<accession>A0A0F9JS75</accession>
<dbReference type="AlphaFoldDB" id="A0A0F9JS75"/>
<gene>
    <name evidence="1" type="ORF">LCGC14_1492980</name>
</gene>
<name>A0A0F9JS75_9ZZZZ</name>
<protein>
    <submittedName>
        <fullName evidence="1">Uncharacterized protein</fullName>
    </submittedName>
</protein>
<proteinExistence type="predicted"/>
<dbReference type="EMBL" id="LAZR01010754">
    <property type="protein sequence ID" value="KKM65271.1"/>
    <property type="molecule type" value="Genomic_DNA"/>
</dbReference>